<reference evidence="4" key="1">
    <citation type="submission" date="2019-08" db="EMBL/GenBank/DDBJ databases">
        <title>The genome of the North American firefly Photinus pyralis.</title>
        <authorList>
            <consortium name="Photinus pyralis genome working group"/>
            <person name="Fallon T.R."/>
            <person name="Sander Lower S.E."/>
            <person name="Weng J.-K."/>
        </authorList>
    </citation>
    <scope>NUCLEOTIDE SEQUENCE</scope>
    <source>
        <strain evidence="4">TRF0915ILg1</strain>
        <tissue evidence="4">Whole body</tissue>
    </source>
</reference>
<dbReference type="PROSITE" id="PS50297">
    <property type="entry name" value="ANK_REP_REGION"/>
    <property type="match status" value="3"/>
</dbReference>
<dbReference type="PANTHER" id="PTHR24161">
    <property type="entry name" value="ANK_REP_REGION DOMAIN-CONTAINING PROTEIN-RELATED"/>
    <property type="match status" value="1"/>
</dbReference>
<sequence>DKATPLFIAAQNGHYKILVYLLAQGAEPDSRRTDGATPLWIAAQMGHDHIVAQLLKAGARVDAARHDGATALFKAAHKGHIAVVGELLKYKPSLGLLPNGESALHAAALFGHLGVCKQLMAAGADPTLKNQDSLNPAKLAAEHKHNVVSDYLKNCSNKSMHK</sequence>
<dbReference type="Proteomes" id="UP000801492">
    <property type="component" value="Unassembled WGS sequence"/>
</dbReference>
<dbReference type="InterPro" id="IPR036770">
    <property type="entry name" value="Ankyrin_rpt-contain_sf"/>
</dbReference>
<feature type="repeat" description="ANK" evidence="3">
    <location>
        <begin position="34"/>
        <end position="66"/>
    </location>
</feature>
<evidence type="ECO:0008006" key="6">
    <source>
        <dbReference type="Google" id="ProtNLM"/>
    </source>
</evidence>
<evidence type="ECO:0000256" key="1">
    <source>
        <dbReference type="ARBA" id="ARBA00022737"/>
    </source>
</evidence>
<organism evidence="4 5">
    <name type="scientific">Ignelater luminosus</name>
    <name type="common">Cucubano</name>
    <name type="synonym">Pyrophorus luminosus</name>
    <dbReference type="NCBI Taxonomy" id="2038154"/>
    <lineage>
        <taxon>Eukaryota</taxon>
        <taxon>Metazoa</taxon>
        <taxon>Ecdysozoa</taxon>
        <taxon>Arthropoda</taxon>
        <taxon>Hexapoda</taxon>
        <taxon>Insecta</taxon>
        <taxon>Pterygota</taxon>
        <taxon>Neoptera</taxon>
        <taxon>Endopterygota</taxon>
        <taxon>Coleoptera</taxon>
        <taxon>Polyphaga</taxon>
        <taxon>Elateriformia</taxon>
        <taxon>Elateroidea</taxon>
        <taxon>Elateridae</taxon>
        <taxon>Agrypninae</taxon>
        <taxon>Pyrophorini</taxon>
        <taxon>Ignelater</taxon>
    </lineage>
</organism>
<accession>A0A8K0CSP8</accession>
<dbReference type="SMART" id="SM00248">
    <property type="entry name" value="ANK"/>
    <property type="match status" value="5"/>
</dbReference>
<feature type="repeat" description="ANK" evidence="3">
    <location>
        <begin position="1"/>
        <end position="33"/>
    </location>
</feature>
<keyword evidence="5" id="KW-1185">Reference proteome</keyword>
<gene>
    <name evidence="4" type="ORF">ILUMI_16561</name>
</gene>
<feature type="repeat" description="ANK" evidence="3">
    <location>
        <begin position="99"/>
        <end position="131"/>
    </location>
</feature>
<dbReference type="AlphaFoldDB" id="A0A8K0CSP8"/>
<evidence type="ECO:0000256" key="2">
    <source>
        <dbReference type="ARBA" id="ARBA00023043"/>
    </source>
</evidence>
<feature type="non-terminal residue" evidence="4">
    <location>
        <position position="162"/>
    </location>
</feature>
<dbReference type="PROSITE" id="PS50088">
    <property type="entry name" value="ANK_REPEAT"/>
    <property type="match status" value="3"/>
</dbReference>
<dbReference type="InterPro" id="IPR002110">
    <property type="entry name" value="Ankyrin_rpt"/>
</dbReference>
<name>A0A8K0CSP8_IGNLU</name>
<keyword evidence="1" id="KW-0677">Repeat</keyword>
<dbReference type="OrthoDB" id="21416at2759"/>
<protein>
    <recommendedName>
        <fullName evidence="6">Ankyrin repeat domain-containing protein 29</fullName>
    </recommendedName>
</protein>
<dbReference type="Pfam" id="PF12796">
    <property type="entry name" value="Ank_2"/>
    <property type="match status" value="2"/>
</dbReference>
<proteinExistence type="predicted"/>
<evidence type="ECO:0000256" key="3">
    <source>
        <dbReference type="PROSITE-ProRule" id="PRU00023"/>
    </source>
</evidence>
<dbReference type="SUPFAM" id="SSF48403">
    <property type="entry name" value="Ankyrin repeat"/>
    <property type="match status" value="1"/>
</dbReference>
<comment type="caution">
    <text evidence="4">The sequence shown here is derived from an EMBL/GenBank/DDBJ whole genome shotgun (WGS) entry which is preliminary data.</text>
</comment>
<evidence type="ECO:0000313" key="4">
    <source>
        <dbReference type="EMBL" id="KAF2889612.1"/>
    </source>
</evidence>
<dbReference type="EMBL" id="VTPC01064590">
    <property type="protein sequence ID" value="KAF2889612.1"/>
    <property type="molecule type" value="Genomic_DNA"/>
</dbReference>
<evidence type="ECO:0000313" key="5">
    <source>
        <dbReference type="Proteomes" id="UP000801492"/>
    </source>
</evidence>
<keyword evidence="2 3" id="KW-0040">ANK repeat</keyword>
<dbReference type="PANTHER" id="PTHR24161:SF119">
    <property type="entry name" value="ANKYRIN REPEAT DOMAIN 44"/>
    <property type="match status" value="1"/>
</dbReference>
<dbReference type="Gene3D" id="1.25.40.20">
    <property type="entry name" value="Ankyrin repeat-containing domain"/>
    <property type="match status" value="2"/>
</dbReference>